<dbReference type="SUPFAM" id="SSF56752">
    <property type="entry name" value="D-aminoacid aminotransferase-like PLP-dependent enzymes"/>
    <property type="match status" value="1"/>
</dbReference>
<dbReference type="Proteomes" id="UP000269945">
    <property type="component" value="Unassembled WGS sequence"/>
</dbReference>
<evidence type="ECO:0000256" key="5">
    <source>
        <dbReference type="SAM" id="MobiDB-lite"/>
    </source>
</evidence>
<dbReference type="InterPro" id="IPR036038">
    <property type="entry name" value="Aminotransferase-like"/>
</dbReference>
<dbReference type="GO" id="GO:0009098">
    <property type="term" value="P:L-leucine biosynthetic process"/>
    <property type="evidence" value="ECO:0007669"/>
    <property type="project" value="TreeGrafter"/>
</dbReference>
<dbReference type="AlphaFoldDB" id="A0A9X9M176"/>
<keyword evidence="4" id="KW-0663">Pyridoxal phosphate</keyword>
<evidence type="ECO:0000313" key="7">
    <source>
        <dbReference type="Proteomes" id="UP000269945"/>
    </source>
</evidence>
<name>A0A9X9M176_GULGU</name>
<organism evidence="6 7">
    <name type="scientific">Gulo gulo</name>
    <name type="common">Wolverine</name>
    <name type="synonym">Gluton</name>
    <dbReference type="NCBI Taxonomy" id="48420"/>
    <lineage>
        <taxon>Eukaryota</taxon>
        <taxon>Metazoa</taxon>
        <taxon>Chordata</taxon>
        <taxon>Craniata</taxon>
        <taxon>Vertebrata</taxon>
        <taxon>Euteleostomi</taxon>
        <taxon>Mammalia</taxon>
        <taxon>Eutheria</taxon>
        <taxon>Laurasiatheria</taxon>
        <taxon>Carnivora</taxon>
        <taxon>Caniformia</taxon>
        <taxon>Musteloidea</taxon>
        <taxon>Mustelidae</taxon>
        <taxon>Guloninae</taxon>
        <taxon>Gulo</taxon>
    </lineage>
</organism>
<dbReference type="Gene3D" id="3.30.470.10">
    <property type="match status" value="1"/>
</dbReference>
<comment type="cofactor">
    <cofactor evidence="1">
        <name>pyridoxal 5'-phosphate</name>
        <dbReference type="ChEBI" id="CHEBI:597326"/>
    </cofactor>
</comment>
<dbReference type="GO" id="GO:0004084">
    <property type="term" value="F:branched-chain-amino-acid transaminase activity"/>
    <property type="evidence" value="ECO:0007669"/>
    <property type="project" value="UniProtKB-EC"/>
</dbReference>
<dbReference type="GO" id="GO:0009099">
    <property type="term" value="P:L-valine biosynthetic process"/>
    <property type="evidence" value="ECO:0007669"/>
    <property type="project" value="TreeGrafter"/>
</dbReference>
<evidence type="ECO:0000256" key="2">
    <source>
        <dbReference type="ARBA" id="ARBA00009320"/>
    </source>
</evidence>
<dbReference type="InterPro" id="IPR005786">
    <property type="entry name" value="B_amino_transII"/>
</dbReference>
<evidence type="ECO:0000256" key="4">
    <source>
        <dbReference type="ARBA" id="ARBA00022898"/>
    </source>
</evidence>
<dbReference type="PANTHER" id="PTHR11825">
    <property type="entry name" value="SUBGROUP IIII AMINOTRANSFERASE"/>
    <property type="match status" value="1"/>
</dbReference>
<gene>
    <name evidence="6" type="ORF">BN2614_LOCUS10</name>
</gene>
<feature type="region of interest" description="Disordered" evidence="5">
    <location>
        <begin position="1"/>
        <end position="39"/>
    </location>
</feature>
<protein>
    <recommendedName>
        <fullName evidence="3">branched-chain-amino-acid transaminase</fullName>
        <ecNumber evidence="3">2.6.1.42</ecNumber>
    </recommendedName>
</protein>
<evidence type="ECO:0000256" key="3">
    <source>
        <dbReference type="ARBA" id="ARBA00013053"/>
    </source>
</evidence>
<reference evidence="6 7" key="1">
    <citation type="submission" date="2018-10" db="EMBL/GenBank/DDBJ databases">
        <authorList>
            <person name="Ekblom R."/>
            <person name="Jareborg N."/>
        </authorList>
    </citation>
    <scope>NUCLEOTIDE SEQUENCE [LARGE SCALE GENOMIC DNA]</scope>
    <source>
        <tissue evidence="6">Muscle</tissue>
    </source>
</reference>
<dbReference type="InterPro" id="IPR043131">
    <property type="entry name" value="BCAT-like_N"/>
</dbReference>
<accession>A0A9X9M176</accession>
<feature type="non-terminal residue" evidence="6">
    <location>
        <position position="1"/>
    </location>
</feature>
<dbReference type="EC" id="2.6.1.42" evidence="3"/>
<comment type="similarity">
    <text evidence="2">Belongs to the class-IV pyridoxal-phosphate-dependent aminotransferase family.</text>
</comment>
<dbReference type="PANTHER" id="PTHR11825:SF39">
    <property type="entry name" value="BRANCHED-CHAIN-AMINO-ACID AMINOTRANSFERASE, MITOCHONDRIAL"/>
    <property type="match status" value="1"/>
</dbReference>
<evidence type="ECO:0000256" key="1">
    <source>
        <dbReference type="ARBA" id="ARBA00001933"/>
    </source>
</evidence>
<sequence>GGPTRLPRTASSPPAGGGVSGAGPERLSPGPRPGRAQLPAAPTMAAAALGQIWARKLLPVSWLLCGSRRYASSNFKAADLQLEMTQEPHQKPDPSKPLVFGKIFTDHMLVVEWKEEKGWGRPRIQPFQNLTLHPACSGLHYSMQARHPTSLPVSLHLFPLPCVSLGPFFPGHAHTLCVSSCSRCVP</sequence>
<comment type="caution">
    <text evidence="6">The sequence shown here is derived from an EMBL/GenBank/DDBJ whole genome shotgun (WGS) entry which is preliminary data.</text>
</comment>
<dbReference type="GO" id="GO:0005739">
    <property type="term" value="C:mitochondrion"/>
    <property type="evidence" value="ECO:0007669"/>
    <property type="project" value="TreeGrafter"/>
</dbReference>
<dbReference type="EMBL" id="CYRY02036013">
    <property type="protein sequence ID" value="VCX15805.1"/>
    <property type="molecule type" value="Genomic_DNA"/>
</dbReference>
<evidence type="ECO:0000313" key="6">
    <source>
        <dbReference type="EMBL" id="VCX15805.1"/>
    </source>
</evidence>
<keyword evidence="7" id="KW-1185">Reference proteome</keyword>
<proteinExistence type="inferred from homology"/>